<evidence type="ECO:0000256" key="1">
    <source>
        <dbReference type="SAM" id="Phobius"/>
    </source>
</evidence>
<proteinExistence type="predicted"/>
<gene>
    <name evidence="3" type="ORF">Ga0080559_TMP4010</name>
</gene>
<name>A0A1U7D9R2_9RHOB</name>
<dbReference type="AlphaFoldDB" id="A0A1U7D9R2"/>
<protein>
    <submittedName>
        <fullName evidence="3">Putative DUF2892 protein</fullName>
    </submittedName>
</protein>
<feature type="domain" description="Inner membrane protein YgaP-like transmembrane" evidence="2">
    <location>
        <begin position="3"/>
        <end position="63"/>
    </location>
</feature>
<dbReference type="Proteomes" id="UP000186559">
    <property type="component" value="Chromosome"/>
</dbReference>
<evidence type="ECO:0000313" key="3">
    <source>
        <dbReference type="EMBL" id="APX24806.1"/>
    </source>
</evidence>
<dbReference type="KEGG" id="tpro:Ga0080559_TMP4010"/>
<dbReference type="Pfam" id="PF11127">
    <property type="entry name" value="YgaP-like_TM"/>
    <property type="match status" value="1"/>
</dbReference>
<evidence type="ECO:0000313" key="4">
    <source>
        <dbReference type="Proteomes" id="UP000186559"/>
    </source>
</evidence>
<accession>A0A1U7D9R2</accession>
<keyword evidence="1" id="KW-0812">Transmembrane</keyword>
<keyword evidence="1" id="KW-0472">Membrane</keyword>
<sequence length="66" mass="7020">MFAKNVGGIDKVVRIVVGALLVLAFFLTDGPYSWLYLLGIIPLVTGLLGTCPIYSVFGINTCSIGK</sequence>
<keyword evidence="1" id="KW-1133">Transmembrane helix</keyword>
<keyword evidence="4" id="KW-1185">Reference proteome</keyword>
<dbReference type="InterPro" id="IPR021309">
    <property type="entry name" value="YgaP-like_TM"/>
</dbReference>
<feature type="transmembrane region" description="Helical" evidence="1">
    <location>
        <begin position="34"/>
        <end position="57"/>
    </location>
</feature>
<feature type="transmembrane region" description="Helical" evidence="1">
    <location>
        <begin position="12"/>
        <end position="28"/>
    </location>
</feature>
<dbReference type="EMBL" id="CP014796">
    <property type="protein sequence ID" value="APX24806.1"/>
    <property type="molecule type" value="Genomic_DNA"/>
</dbReference>
<dbReference type="RefSeq" id="WP_017466916.1">
    <property type="nucleotide sequence ID" value="NZ_BMEW01000001.1"/>
</dbReference>
<dbReference type="STRING" id="1229727.Ga0080559_TMP4010"/>
<evidence type="ECO:0000259" key="2">
    <source>
        <dbReference type="Pfam" id="PF11127"/>
    </source>
</evidence>
<organism evidence="3 4">
    <name type="scientific">Salipiger profundus</name>
    <dbReference type="NCBI Taxonomy" id="1229727"/>
    <lineage>
        <taxon>Bacteria</taxon>
        <taxon>Pseudomonadati</taxon>
        <taxon>Pseudomonadota</taxon>
        <taxon>Alphaproteobacteria</taxon>
        <taxon>Rhodobacterales</taxon>
        <taxon>Roseobacteraceae</taxon>
        <taxon>Salipiger</taxon>
    </lineage>
</organism>
<reference evidence="3 4" key="1">
    <citation type="submission" date="2016-03" db="EMBL/GenBank/DDBJ databases">
        <title>Deep-sea bacteria in the southern Pacific.</title>
        <authorList>
            <person name="Tang K."/>
        </authorList>
    </citation>
    <scope>NUCLEOTIDE SEQUENCE [LARGE SCALE GENOMIC DNA]</scope>
    <source>
        <strain evidence="3 4">JLT2016</strain>
    </source>
</reference>